<accession>A0A0B7A8I7</accession>
<name>A0A0B7A8I7_9EUPU</name>
<reference evidence="1" key="1">
    <citation type="submission" date="2014-12" db="EMBL/GenBank/DDBJ databases">
        <title>Insight into the proteome of Arion vulgaris.</title>
        <authorList>
            <person name="Aradska J."/>
            <person name="Bulat T."/>
            <person name="Smidak R."/>
            <person name="Sarate P."/>
            <person name="Gangsoo J."/>
            <person name="Sialana F."/>
            <person name="Bilban M."/>
            <person name="Lubec G."/>
        </authorList>
    </citation>
    <scope>NUCLEOTIDE SEQUENCE</scope>
    <source>
        <tissue evidence="1">Skin</tissue>
    </source>
</reference>
<gene>
    <name evidence="1" type="primary">ORF102261</name>
</gene>
<protein>
    <submittedName>
        <fullName evidence="1">Uncharacterized protein</fullName>
    </submittedName>
</protein>
<dbReference type="EMBL" id="HACG01030077">
    <property type="protein sequence ID" value="CEK76942.1"/>
    <property type="molecule type" value="Transcribed_RNA"/>
</dbReference>
<sequence length="53" mass="6088">MLTDKAVSDQHIVWSRTTTKLLHHGQYVAILLRDLLRLESPTNSGCPPWDNKM</sequence>
<proteinExistence type="predicted"/>
<dbReference type="AlphaFoldDB" id="A0A0B7A8I7"/>
<organism evidence="1">
    <name type="scientific">Arion vulgaris</name>
    <dbReference type="NCBI Taxonomy" id="1028688"/>
    <lineage>
        <taxon>Eukaryota</taxon>
        <taxon>Metazoa</taxon>
        <taxon>Spiralia</taxon>
        <taxon>Lophotrochozoa</taxon>
        <taxon>Mollusca</taxon>
        <taxon>Gastropoda</taxon>
        <taxon>Heterobranchia</taxon>
        <taxon>Euthyneura</taxon>
        <taxon>Panpulmonata</taxon>
        <taxon>Eupulmonata</taxon>
        <taxon>Stylommatophora</taxon>
        <taxon>Helicina</taxon>
        <taxon>Arionoidea</taxon>
        <taxon>Arionidae</taxon>
        <taxon>Arion</taxon>
    </lineage>
</organism>
<evidence type="ECO:0000313" key="1">
    <source>
        <dbReference type="EMBL" id="CEK76942.1"/>
    </source>
</evidence>